<keyword evidence="2" id="KW-1185">Reference proteome</keyword>
<dbReference type="Proteomes" id="UP000028719">
    <property type="component" value="Unassembled WGS sequence"/>
</dbReference>
<evidence type="ECO:0000313" key="2">
    <source>
        <dbReference type="Proteomes" id="UP000028719"/>
    </source>
</evidence>
<evidence type="ECO:0000313" key="1">
    <source>
        <dbReference type="EMBL" id="KFF26398.1"/>
    </source>
</evidence>
<comment type="caution">
    <text evidence="1">The sequence shown here is derived from an EMBL/GenBank/DDBJ whole genome shotgun (WGS) entry which is preliminary data.</text>
</comment>
<sequence length="225" mass="25842">MKNKSSSIFVNLPQSTSSMKIIFFVSLILSNLFFAQTTVPDDYRKIPDILDTTEYLYPFIVPDKEYGYWRVLTNDTDPEKAVIYDSQMPEFMTINEPIPEKGFFQKCIGNRCFSYILACKKERSVYFSSEQQLRDFIGTVDNLPEAILIAQTYGFSVDTSHKLGASYKFEDKNISLYISKSKGCPEIKESYFVKINRKTGRLESKNNGVYFKSENCDHSSSNVSP</sequence>
<organism evidence="1 2">
    <name type="scientific">Chryseobacterium vrystaatense</name>
    <dbReference type="NCBI Taxonomy" id="307480"/>
    <lineage>
        <taxon>Bacteria</taxon>
        <taxon>Pseudomonadati</taxon>
        <taxon>Bacteroidota</taxon>
        <taxon>Flavobacteriia</taxon>
        <taxon>Flavobacteriales</taxon>
        <taxon>Weeksellaceae</taxon>
        <taxon>Chryseobacterium group</taxon>
        <taxon>Chryseobacterium</taxon>
    </lineage>
</organism>
<gene>
    <name evidence="1" type="ORF">IW16_11075</name>
</gene>
<accession>A0ABR4UN30</accession>
<protein>
    <recommendedName>
        <fullName evidence="3">WG containing repeat-containing protein</fullName>
    </recommendedName>
</protein>
<dbReference type="EMBL" id="JPRI01000003">
    <property type="protein sequence ID" value="KFF26398.1"/>
    <property type="molecule type" value="Genomic_DNA"/>
</dbReference>
<reference evidence="1 2" key="1">
    <citation type="submission" date="2014-07" db="EMBL/GenBank/DDBJ databases">
        <title>Genome of Chryseobacterium vrystaatense LMG 22846.</title>
        <authorList>
            <person name="Pipes S.E."/>
            <person name="Stropko S.J."/>
            <person name="Newman J.D."/>
        </authorList>
    </citation>
    <scope>NUCLEOTIDE SEQUENCE [LARGE SCALE GENOMIC DNA]</scope>
    <source>
        <strain evidence="1 2">LMG 22846</strain>
    </source>
</reference>
<evidence type="ECO:0008006" key="3">
    <source>
        <dbReference type="Google" id="ProtNLM"/>
    </source>
</evidence>
<proteinExistence type="predicted"/>
<name>A0ABR4UN30_9FLAO</name>